<protein>
    <submittedName>
        <fullName evidence="1">Uncharacterized protein</fullName>
    </submittedName>
</protein>
<proteinExistence type="predicted"/>
<gene>
    <name evidence="1" type="ORF">M9H77_09417</name>
</gene>
<dbReference type="EMBL" id="CM044702">
    <property type="protein sequence ID" value="KAI5678467.1"/>
    <property type="molecule type" value="Genomic_DNA"/>
</dbReference>
<sequence>MEEVPAHVHPGPLNLHVLTRHGNHETCITNLQKIPLICYEIMEYNFSRCVMRQFARDHLTSASCDTRLDLHKIQLRENEHTYWGTHHASRVEVWHQGDSILGMALSWQLRIYHSPGTSTLDGIRISHECTSEIQQITSMVQEVDDMAIGAISFSLSLTPPVLSHPSGLGTSYASLPPSLEFSSFRSPLPPSLGFSSFQDFSLCEFMISGTSSFGHNERTDDLTLAQQLEFGHRVGKKTSRDARDAYGPYFTGVIQKSWTLQLKPNDIKCRTDPNLWSVRMMMRMPSSYEEHPYNDNEMRYL</sequence>
<evidence type="ECO:0000313" key="2">
    <source>
        <dbReference type="Proteomes" id="UP001060085"/>
    </source>
</evidence>
<dbReference type="Proteomes" id="UP001060085">
    <property type="component" value="Linkage Group LG02"/>
</dbReference>
<keyword evidence="2" id="KW-1185">Reference proteome</keyword>
<comment type="caution">
    <text evidence="1">The sequence shown here is derived from an EMBL/GenBank/DDBJ whole genome shotgun (WGS) entry which is preliminary data.</text>
</comment>
<evidence type="ECO:0000313" key="1">
    <source>
        <dbReference type="EMBL" id="KAI5678467.1"/>
    </source>
</evidence>
<reference evidence="2" key="1">
    <citation type="journal article" date="2023" name="Nat. Plants">
        <title>Single-cell RNA sequencing provides a high-resolution roadmap for understanding the multicellular compartmentation of specialized metabolism.</title>
        <authorList>
            <person name="Sun S."/>
            <person name="Shen X."/>
            <person name="Li Y."/>
            <person name="Li Y."/>
            <person name="Wang S."/>
            <person name="Li R."/>
            <person name="Zhang H."/>
            <person name="Shen G."/>
            <person name="Guo B."/>
            <person name="Wei J."/>
            <person name="Xu J."/>
            <person name="St-Pierre B."/>
            <person name="Chen S."/>
            <person name="Sun C."/>
        </authorList>
    </citation>
    <scope>NUCLEOTIDE SEQUENCE [LARGE SCALE GENOMIC DNA]</scope>
</reference>
<accession>A0ACC0C0Q4</accession>
<name>A0ACC0C0Q4_CATRO</name>
<organism evidence="1 2">
    <name type="scientific">Catharanthus roseus</name>
    <name type="common">Madagascar periwinkle</name>
    <name type="synonym">Vinca rosea</name>
    <dbReference type="NCBI Taxonomy" id="4058"/>
    <lineage>
        <taxon>Eukaryota</taxon>
        <taxon>Viridiplantae</taxon>
        <taxon>Streptophyta</taxon>
        <taxon>Embryophyta</taxon>
        <taxon>Tracheophyta</taxon>
        <taxon>Spermatophyta</taxon>
        <taxon>Magnoliopsida</taxon>
        <taxon>eudicotyledons</taxon>
        <taxon>Gunneridae</taxon>
        <taxon>Pentapetalae</taxon>
        <taxon>asterids</taxon>
        <taxon>lamiids</taxon>
        <taxon>Gentianales</taxon>
        <taxon>Apocynaceae</taxon>
        <taxon>Rauvolfioideae</taxon>
        <taxon>Vinceae</taxon>
        <taxon>Catharanthinae</taxon>
        <taxon>Catharanthus</taxon>
    </lineage>
</organism>